<dbReference type="KEGG" id="otd:J1M35_13405"/>
<accession>A0A975CD87</accession>
<dbReference type="InterPro" id="IPR036736">
    <property type="entry name" value="ACP-like_sf"/>
</dbReference>
<sequence>MMTSEEIKSILVAAIKDQDQFLDRPVDLSEGDRALLYTDDGPLDSLSLVTIIADVEKKLLEVYGKKVQLANERDLSTQDSPFRTFGQMISFINIRLTDTVLV</sequence>
<dbReference type="Proteomes" id="UP000663903">
    <property type="component" value="Chromosome"/>
</dbReference>
<dbReference type="Gene3D" id="1.10.1200.10">
    <property type="entry name" value="ACP-like"/>
    <property type="match status" value="1"/>
</dbReference>
<protein>
    <recommendedName>
        <fullName evidence="3">Carrier domain-containing protein</fullName>
    </recommendedName>
</protein>
<dbReference type="EMBL" id="CP071796">
    <property type="protein sequence ID" value="QTD44125.1"/>
    <property type="molecule type" value="Genomic_DNA"/>
</dbReference>
<evidence type="ECO:0008006" key="3">
    <source>
        <dbReference type="Google" id="ProtNLM"/>
    </source>
</evidence>
<dbReference type="AlphaFoldDB" id="A0A975CD87"/>
<evidence type="ECO:0000313" key="1">
    <source>
        <dbReference type="EMBL" id="QTD44125.1"/>
    </source>
</evidence>
<proteinExistence type="predicted"/>
<reference evidence="1" key="1">
    <citation type="submission" date="2021-03" db="EMBL/GenBank/DDBJ databases">
        <title>Ottowia sp. 27C isolated from the cloaca of a Giant Asian pond turtle (Heosemys grandis).</title>
        <authorList>
            <person name="Spergser J."/>
            <person name="Busse H.-J."/>
        </authorList>
    </citation>
    <scope>NUCLEOTIDE SEQUENCE</scope>
    <source>
        <strain evidence="1">27C</strain>
    </source>
</reference>
<name>A0A975CD87_9BURK</name>
<keyword evidence="2" id="KW-1185">Reference proteome</keyword>
<evidence type="ECO:0000313" key="2">
    <source>
        <dbReference type="Proteomes" id="UP000663903"/>
    </source>
</evidence>
<organism evidence="1 2">
    <name type="scientific">Ottowia testudinis</name>
    <dbReference type="NCBI Taxonomy" id="2816950"/>
    <lineage>
        <taxon>Bacteria</taxon>
        <taxon>Pseudomonadati</taxon>
        <taxon>Pseudomonadota</taxon>
        <taxon>Betaproteobacteria</taxon>
        <taxon>Burkholderiales</taxon>
        <taxon>Comamonadaceae</taxon>
        <taxon>Ottowia</taxon>
    </lineage>
</organism>
<dbReference type="RefSeq" id="WP_208007591.1">
    <property type="nucleotide sequence ID" value="NZ_CP071796.1"/>
</dbReference>
<gene>
    <name evidence="1" type="ORF">J1M35_13405</name>
</gene>